<feature type="transmembrane region" description="Helical" evidence="1">
    <location>
        <begin position="106"/>
        <end position="124"/>
    </location>
</feature>
<evidence type="ECO:0000313" key="2">
    <source>
        <dbReference type="EMBL" id="SEB51584.1"/>
    </source>
</evidence>
<organism evidence="2 3">
    <name type="scientific">Pseudomonas saponiphila</name>
    <dbReference type="NCBI Taxonomy" id="556534"/>
    <lineage>
        <taxon>Bacteria</taxon>
        <taxon>Pseudomonadati</taxon>
        <taxon>Pseudomonadota</taxon>
        <taxon>Gammaproteobacteria</taxon>
        <taxon>Pseudomonadales</taxon>
        <taxon>Pseudomonadaceae</taxon>
        <taxon>Pseudomonas</taxon>
    </lineage>
</organism>
<keyword evidence="1" id="KW-0812">Transmembrane</keyword>
<sequence length="171" mass="18939">MRKQLANALLFQLGWFICVLSGDSAWLLLGVAILLAHFRWIGSWAAEGRMIFGVALTGITLDSFLHWLGVFQFQQVSLLIPLWLIVLWALLGTTLRHCLAWTARPWWLTCLVGALCGPLSYYAGGRLAGVTFAYGLWPTLLGLGLLWSMLLPLLHVLARPTAEEPQAAIPD</sequence>
<reference evidence="3" key="1">
    <citation type="submission" date="2016-10" db="EMBL/GenBank/DDBJ databases">
        <authorList>
            <person name="Varghese N."/>
            <person name="Submissions S."/>
        </authorList>
    </citation>
    <scope>NUCLEOTIDE SEQUENCE [LARGE SCALE GENOMIC DNA]</scope>
    <source>
        <strain evidence="3">DSM 9751</strain>
    </source>
</reference>
<accession>A0A1H4JZ69</accession>
<evidence type="ECO:0000313" key="3">
    <source>
        <dbReference type="Proteomes" id="UP000198982"/>
    </source>
</evidence>
<feature type="transmembrane region" description="Helical" evidence="1">
    <location>
        <begin position="50"/>
        <end position="70"/>
    </location>
</feature>
<keyword evidence="1" id="KW-0472">Membrane</keyword>
<dbReference type="Proteomes" id="UP000198982">
    <property type="component" value="Unassembled WGS sequence"/>
</dbReference>
<feature type="transmembrane region" description="Helical" evidence="1">
    <location>
        <begin position="76"/>
        <end position="94"/>
    </location>
</feature>
<dbReference type="AlphaFoldDB" id="A0A1H4JZ69"/>
<feature type="transmembrane region" description="Helical" evidence="1">
    <location>
        <begin position="12"/>
        <end position="38"/>
    </location>
</feature>
<dbReference type="EMBL" id="FNTJ01000001">
    <property type="protein sequence ID" value="SEB51584.1"/>
    <property type="molecule type" value="Genomic_DNA"/>
</dbReference>
<keyword evidence="1" id="KW-1133">Transmembrane helix</keyword>
<name>A0A1H4JZ69_9PSED</name>
<evidence type="ECO:0008006" key="4">
    <source>
        <dbReference type="Google" id="ProtNLM"/>
    </source>
</evidence>
<dbReference type="Pfam" id="PF11086">
    <property type="entry name" value="DUF2878"/>
    <property type="match status" value="1"/>
</dbReference>
<keyword evidence="3" id="KW-1185">Reference proteome</keyword>
<protein>
    <recommendedName>
        <fullName evidence="4">DUF2878 domain-containing protein</fullName>
    </recommendedName>
</protein>
<feature type="transmembrane region" description="Helical" evidence="1">
    <location>
        <begin position="136"/>
        <end position="157"/>
    </location>
</feature>
<proteinExistence type="predicted"/>
<gene>
    <name evidence="2" type="ORF">SAMN05216178_0909</name>
</gene>
<dbReference type="InterPro" id="IPR021306">
    <property type="entry name" value="DUF2878"/>
</dbReference>
<evidence type="ECO:0000256" key="1">
    <source>
        <dbReference type="SAM" id="Phobius"/>
    </source>
</evidence>
<dbReference type="RefSeq" id="WP_092310359.1">
    <property type="nucleotide sequence ID" value="NZ_FNTJ01000001.1"/>
</dbReference>